<dbReference type="Proteomes" id="UP001234916">
    <property type="component" value="Chromosome"/>
</dbReference>
<dbReference type="InterPro" id="IPR036388">
    <property type="entry name" value="WH-like_DNA-bd_sf"/>
</dbReference>
<keyword evidence="1" id="KW-0805">Transcription regulation</keyword>
<dbReference type="Pfam" id="PF13280">
    <property type="entry name" value="WYL"/>
    <property type="match status" value="1"/>
</dbReference>
<dbReference type="KEGG" id="npv:OHM77_01355"/>
<dbReference type="InterPro" id="IPR051534">
    <property type="entry name" value="CBASS_pafABC_assoc_protein"/>
</dbReference>
<dbReference type="InterPro" id="IPR057727">
    <property type="entry name" value="WCX_dom"/>
</dbReference>
<evidence type="ECO:0000256" key="2">
    <source>
        <dbReference type="ARBA" id="ARBA00023163"/>
    </source>
</evidence>
<dbReference type="PANTHER" id="PTHR34580:SF3">
    <property type="entry name" value="PROTEIN PAFB"/>
    <property type="match status" value="1"/>
</dbReference>
<reference evidence="4" key="1">
    <citation type="journal article" date="2023" name="Nat. Microbiol.">
        <title>Enrichment and characterization of a nitric oxide-reducing microbial community in a continuous bioreactor.</title>
        <authorList>
            <person name="Garrido-Amador P."/>
            <person name="Stortenbeker N."/>
            <person name="Wessels H.J.C.T."/>
            <person name="Speth D.R."/>
            <person name="Garcia-Heredia I."/>
            <person name="Kartal B."/>
        </authorList>
    </citation>
    <scope>NUCLEOTIDE SEQUENCE</scope>
    <source>
        <strain evidence="4">MAG1</strain>
    </source>
</reference>
<dbReference type="PROSITE" id="PS51000">
    <property type="entry name" value="HTH_DEOR_2"/>
    <property type="match status" value="1"/>
</dbReference>
<dbReference type="GO" id="GO:0003700">
    <property type="term" value="F:DNA-binding transcription factor activity"/>
    <property type="evidence" value="ECO:0007669"/>
    <property type="project" value="InterPro"/>
</dbReference>
<protein>
    <submittedName>
        <fullName evidence="4">YafY family transcriptional regulator</fullName>
    </submittedName>
</protein>
<evidence type="ECO:0000313" key="4">
    <source>
        <dbReference type="EMBL" id="WIM05967.1"/>
    </source>
</evidence>
<dbReference type="AlphaFoldDB" id="A0AA49IW30"/>
<gene>
    <name evidence="4" type="ORF">OHM77_01355</name>
</gene>
<keyword evidence="2" id="KW-0804">Transcription</keyword>
<proteinExistence type="predicted"/>
<organism evidence="4">
    <name type="scientific">Candidatus Nitricoxidivorans perseverans</name>
    <dbReference type="NCBI Taxonomy" id="2975601"/>
    <lineage>
        <taxon>Bacteria</taxon>
        <taxon>Pseudomonadati</taxon>
        <taxon>Pseudomonadota</taxon>
        <taxon>Betaproteobacteria</taxon>
        <taxon>Nitrosomonadales</taxon>
        <taxon>Sterolibacteriaceae</taxon>
        <taxon>Candidatus Nitricoxidivorans</taxon>
    </lineage>
</organism>
<accession>A0AA49IW30</accession>
<evidence type="ECO:0000256" key="1">
    <source>
        <dbReference type="ARBA" id="ARBA00023015"/>
    </source>
</evidence>
<sequence length="324" mass="37400">MDRTERFYKIDQLINDRKIVPFKDLQDQLEVSRATLKRDLEYMRNRLNAPIVWDRDAGGYRYEMTPAAVGGQYELPGLWFNSSEVHALLTMQHLLANVDPGGILTPHIQPLMSRLNAILGAADNTVEEIRKRILIVGQGKRRMKIEHFERVGSALLRRKRMTITYFARGKGETTEREVSPQRLVHYRDNWYLDAWCHLRNGLRNFAVDSISRVEVLEKKAKDVSRTSMDETLGPGYGIFTGQNVQCARLKFTPERARWVAQETWHPNQKGTLEPDGSFVLELPYADDRELIMDILKYGADVEVVWPGSLKKRVRSEIQKMAKTG</sequence>
<evidence type="ECO:0000259" key="3">
    <source>
        <dbReference type="PROSITE" id="PS51000"/>
    </source>
</evidence>
<dbReference type="PANTHER" id="PTHR34580">
    <property type="match status" value="1"/>
</dbReference>
<dbReference type="InterPro" id="IPR001034">
    <property type="entry name" value="DeoR_HTH"/>
</dbReference>
<dbReference type="Gene3D" id="1.10.10.10">
    <property type="entry name" value="Winged helix-like DNA-binding domain superfamily/Winged helix DNA-binding domain"/>
    <property type="match status" value="1"/>
</dbReference>
<dbReference type="Pfam" id="PF25583">
    <property type="entry name" value="WCX"/>
    <property type="match status" value="1"/>
</dbReference>
<dbReference type="InterPro" id="IPR026881">
    <property type="entry name" value="WYL_dom"/>
</dbReference>
<feature type="domain" description="HTH deoR-type" evidence="3">
    <location>
        <begin position="3"/>
        <end position="62"/>
    </location>
</feature>
<dbReference type="PROSITE" id="PS52050">
    <property type="entry name" value="WYL"/>
    <property type="match status" value="1"/>
</dbReference>
<dbReference type="EMBL" id="CP107246">
    <property type="protein sequence ID" value="WIM05967.1"/>
    <property type="molecule type" value="Genomic_DNA"/>
</dbReference>
<name>A0AA49IW30_9PROT</name>